<dbReference type="PROSITE" id="PS50084">
    <property type="entry name" value="KH_TYPE_1"/>
    <property type="match status" value="1"/>
</dbReference>
<keyword evidence="1" id="KW-0694">RNA-binding</keyword>
<dbReference type="EMBL" id="PGOL01000467">
    <property type="protein sequence ID" value="PKI70205.1"/>
    <property type="molecule type" value="Genomic_DNA"/>
</dbReference>
<feature type="compositionally biased region" description="Pro residues" evidence="2">
    <location>
        <begin position="35"/>
        <end position="59"/>
    </location>
</feature>
<organism evidence="4 5">
    <name type="scientific">Punica granatum</name>
    <name type="common">Pomegranate</name>
    <dbReference type="NCBI Taxonomy" id="22663"/>
    <lineage>
        <taxon>Eukaryota</taxon>
        <taxon>Viridiplantae</taxon>
        <taxon>Streptophyta</taxon>
        <taxon>Embryophyta</taxon>
        <taxon>Tracheophyta</taxon>
        <taxon>Spermatophyta</taxon>
        <taxon>Magnoliopsida</taxon>
        <taxon>eudicotyledons</taxon>
        <taxon>Gunneridae</taxon>
        <taxon>Pentapetalae</taxon>
        <taxon>rosids</taxon>
        <taxon>malvids</taxon>
        <taxon>Myrtales</taxon>
        <taxon>Lythraceae</taxon>
        <taxon>Punica</taxon>
    </lineage>
</organism>
<comment type="caution">
    <text evidence="4">The sequence shown here is derived from an EMBL/GenBank/DDBJ whole genome shotgun (WGS) entry which is preliminary data.</text>
</comment>
<feature type="compositionally biased region" description="Polar residues" evidence="2">
    <location>
        <begin position="134"/>
        <end position="148"/>
    </location>
</feature>
<feature type="compositionally biased region" description="Polar residues" evidence="2">
    <location>
        <begin position="1"/>
        <end position="15"/>
    </location>
</feature>
<dbReference type="InterPro" id="IPR004088">
    <property type="entry name" value="KH_dom_type_1"/>
</dbReference>
<dbReference type="AlphaFoldDB" id="A0A2I0KNY7"/>
<feature type="region of interest" description="Disordered" evidence="2">
    <location>
        <begin position="125"/>
        <end position="169"/>
    </location>
</feature>
<protein>
    <recommendedName>
        <fullName evidence="3">K Homology domain-containing protein</fullName>
    </recommendedName>
</protein>
<evidence type="ECO:0000313" key="5">
    <source>
        <dbReference type="Proteomes" id="UP000233551"/>
    </source>
</evidence>
<dbReference type="PANTHER" id="PTHR10288">
    <property type="entry name" value="KH DOMAIN CONTAINING RNA BINDING PROTEIN"/>
    <property type="match status" value="1"/>
</dbReference>
<feature type="region of interest" description="Disordered" evidence="2">
    <location>
        <begin position="1"/>
        <end position="61"/>
    </location>
</feature>
<reference evidence="4 5" key="1">
    <citation type="submission" date="2017-11" db="EMBL/GenBank/DDBJ databases">
        <title>De-novo sequencing of pomegranate (Punica granatum L.) genome.</title>
        <authorList>
            <person name="Akparov Z."/>
            <person name="Amiraslanov A."/>
            <person name="Hajiyeva S."/>
            <person name="Abbasov M."/>
            <person name="Kaur K."/>
            <person name="Hamwieh A."/>
            <person name="Solovyev V."/>
            <person name="Salamov A."/>
            <person name="Braich B."/>
            <person name="Kosarev P."/>
            <person name="Mahmoud A."/>
            <person name="Hajiyev E."/>
            <person name="Babayeva S."/>
            <person name="Izzatullayeva V."/>
            <person name="Mammadov A."/>
            <person name="Mammadov A."/>
            <person name="Sharifova S."/>
            <person name="Ojaghi J."/>
            <person name="Eynullazada K."/>
            <person name="Bayramov B."/>
            <person name="Abdulazimova A."/>
            <person name="Shahmuradov I."/>
        </authorList>
    </citation>
    <scope>NUCLEOTIDE SEQUENCE [LARGE SCALE GENOMIC DNA]</scope>
    <source>
        <strain evidence="5">cv. AG2017</strain>
        <tissue evidence="4">Leaf</tissue>
    </source>
</reference>
<evidence type="ECO:0000259" key="3">
    <source>
        <dbReference type="Pfam" id="PF00013"/>
    </source>
</evidence>
<dbReference type="InterPro" id="IPR036612">
    <property type="entry name" value="KH_dom_type_1_sf"/>
</dbReference>
<dbReference type="STRING" id="22663.A0A2I0KNY7"/>
<dbReference type="Gene3D" id="3.30.1370.10">
    <property type="entry name" value="K Homology domain, type 1"/>
    <property type="match status" value="1"/>
</dbReference>
<keyword evidence="5" id="KW-1185">Reference proteome</keyword>
<evidence type="ECO:0000256" key="2">
    <source>
        <dbReference type="SAM" id="MobiDB-lite"/>
    </source>
</evidence>
<accession>A0A2I0KNY7</accession>
<evidence type="ECO:0000256" key="1">
    <source>
        <dbReference type="PROSITE-ProRule" id="PRU00117"/>
    </source>
</evidence>
<sequence length="299" mass="31478">MAEEAQYSSFTGSNERSNEEPMAPPSTQLAIGFPAPIPSASPYSGPAPPPSYNSIPPPATDNVQAQFQKFKQRAQEIASRLQFKFGQFKAGPDGGAVPGSGTGVRGFDAKPDKVSFSTVHKRTYEELMAPPSTRRATVNSTPVLTTSLDCGPAAPASPPSYNSVPPPAADDMQAQIQIFKQSAREIASRLLFHAEVGASVGGGGFDAKQARVYSGSGYDPSGGDRMPALDSAPSAIPISYNNDGQGSTMKIEIPDDQAGFIIGEGGETIKSLRDEFAAKVQITRDVDADSHAPEKKTKQ</sequence>
<proteinExistence type="predicted"/>
<feature type="region of interest" description="Disordered" evidence="2">
    <location>
        <begin position="89"/>
        <end position="111"/>
    </location>
</feature>
<evidence type="ECO:0000313" key="4">
    <source>
        <dbReference type="EMBL" id="PKI70205.1"/>
    </source>
</evidence>
<dbReference type="GO" id="GO:0003723">
    <property type="term" value="F:RNA binding"/>
    <property type="evidence" value="ECO:0007669"/>
    <property type="project" value="UniProtKB-UniRule"/>
</dbReference>
<dbReference type="SUPFAM" id="SSF54791">
    <property type="entry name" value="Eukaryotic type KH-domain (KH-domain type I)"/>
    <property type="match status" value="1"/>
</dbReference>
<feature type="compositionally biased region" description="Gly residues" evidence="2">
    <location>
        <begin position="92"/>
        <end position="104"/>
    </location>
</feature>
<dbReference type="Pfam" id="PF00013">
    <property type="entry name" value="KH_1"/>
    <property type="match status" value="1"/>
</dbReference>
<feature type="domain" description="K Homology" evidence="3">
    <location>
        <begin position="248"/>
        <end position="285"/>
    </location>
</feature>
<name>A0A2I0KNY7_PUNGR</name>
<dbReference type="Proteomes" id="UP000233551">
    <property type="component" value="Unassembled WGS sequence"/>
</dbReference>
<dbReference type="CDD" id="cd00105">
    <property type="entry name" value="KH-I"/>
    <property type="match status" value="1"/>
</dbReference>
<gene>
    <name evidence="4" type="ORF">CRG98_009397</name>
</gene>